<reference evidence="7 8" key="1">
    <citation type="journal article" date="2022" name="Microbiol. Resour. Announc.">
        <title>Complete Genome Sequence of Mesorhizobium ciceri Strain R30, a Rhizobium Used as a Commercial Inoculant for Chickpea in Argentina.</title>
        <authorList>
            <person name="Foresto E."/>
            <person name="Revale S."/>
            <person name="Primo E."/>
            <person name="Nievas F."/>
            <person name="Carezzano E."/>
            <person name="Puente M."/>
            <person name="Alzari P."/>
            <person name="Mart M."/>
            <person name="Ben-Assaya M."/>
            <person name="Mornico D."/>
            <person name="Santoro M."/>
            <person name="Mart F."/>
            <person name="Giordano W."/>
            <person name="Bogino P."/>
        </authorList>
    </citation>
    <scope>NUCLEOTIDE SEQUENCE [LARGE SCALE GENOMIC DNA]</scope>
    <source>
        <strain evidence="7 8">R30</strain>
    </source>
</reference>
<protein>
    <submittedName>
        <fullName evidence="7">Aspartate aminotransferase family protein</fullName>
    </submittedName>
</protein>
<dbReference type="FunFam" id="3.40.640.10:FF:000014">
    <property type="entry name" value="Adenosylmethionine-8-amino-7-oxononanoate aminotransferase, probable"/>
    <property type="match status" value="1"/>
</dbReference>
<dbReference type="GO" id="GO:0004015">
    <property type="term" value="F:adenosylmethionine-8-amino-7-oxononanoate transaminase activity"/>
    <property type="evidence" value="ECO:0007669"/>
    <property type="project" value="TreeGrafter"/>
</dbReference>
<dbReference type="PROSITE" id="PS00600">
    <property type="entry name" value="AA_TRANSFER_CLASS_3"/>
    <property type="match status" value="1"/>
</dbReference>
<evidence type="ECO:0000313" key="8">
    <source>
        <dbReference type="Proteomes" id="UP001060070"/>
    </source>
</evidence>
<dbReference type="EMBL" id="CP088147">
    <property type="protein sequence ID" value="UTU49171.1"/>
    <property type="molecule type" value="Genomic_DNA"/>
</dbReference>
<keyword evidence="3 7" id="KW-0032">Aminotransferase</keyword>
<dbReference type="KEGG" id="mcic:A4R28_12170"/>
<name>A0AB38T2F6_9HYPH</name>
<evidence type="ECO:0000256" key="1">
    <source>
        <dbReference type="ARBA" id="ARBA00001933"/>
    </source>
</evidence>
<comment type="similarity">
    <text evidence="2 6">Belongs to the class-III pyridoxal-phosphate-dependent aminotransferase family.</text>
</comment>
<dbReference type="PIRSF" id="PIRSF000521">
    <property type="entry name" value="Transaminase_4ab_Lys_Orn"/>
    <property type="match status" value="1"/>
</dbReference>
<evidence type="ECO:0000256" key="5">
    <source>
        <dbReference type="ARBA" id="ARBA00022898"/>
    </source>
</evidence>
<gene>
    <name evidence="7" type="ORF">LRP29_16795</name>
</gene>
<dbReference type="Gene3D" id="3.90.1150.10">
    <property type="entry name" value="Aspartate Aminotransferase, domain 1"/>
    <property type="match status" value="1"/>
</dbReference>
<sequence>MSNRLKVTPNDLSAFWMPFTANRQFKQAPRMMVSAKDMHYTTSDGRKVLDGTAGLWCVNAGHCRPKITEAIQHQAAELDYAPAFQMGHPIVFELANRLVDLAPKGMDHVFFTNSGSESVETALKMAIAYHRVKGEGSRTRLIGRERGYHGVNFGGISVGGIVTNRKMFGTLLGGVDHMPHTHLPEKNAFTKGVPEYGAELANELERIVALHDASTIAAVIVEPVAGSTGVILPPKGYLEKLREICTKHGILLIFDEVITGFGRLGTPFAADYFGVTPDIMTTAKGVSNGVIPMGAVFVKKEIHDAFMTGPEHMIEFFHGYTYSGNPIACAAALGTLDTYKEEGLLTRGEELAPYWEDALHSLKGEPNVIDIRNIGLIGAIELAPIAGQPTKRAFSAFVKAFERGALIRTTGDIIALSPPLIITKGQINELIDHVRDVLRSID</sequence>
<evidence type="ECO:0000256" key="2">
    <source>
        <dbReference type="ARBA" id="ARBA00008954"/>
    </source>
</evidence>
<keyword evidence="5 6" id="KW-0663">Pyridoxal phosphate</keyword>
<dbReference type="InterPro" id="IPR015421">
    <property type="entry name" value="PyrdxlP-dep_Trfase_major"/>
</dbReference>
<dbReference type="RefSeq" id="WP_013530907.1">
    <property type="nucleotide sequence ID" value="NZ_CP015062.1"/>
</dbReference>
<dbReference type="GO" id="GO:0009102">
    <property type="term" value="P:biotin biosynthetic process"/>
    <property type="evidence" value="ECO:0007669"/>
    <property type="project" value="TreeGrafter"/>
</dbReference>
<accession>A0AB38T2F6</accession>
<dbReference type="GO" id="GO:0030170">
    <property type="term" value="F:pyridoxal phosphate binding"/>
    <property type="evidence" value="ECO:0007669"/>
    <property type="project" value="InterPro"/>
</dbReference>
<dbReference type="SUPFAM" id="SSF53383">
    <property type="entry name" value="PLP-dependent transferases"/>
    <property type="match status" value="1"/>
</dbReference>
<dbReference type="InterPro" id="IPR005814">
    <property type="entry name" value="Aminotrans_3"/>
</dbReference>
<evidence type="ECO:0000256" key="3">
    <source>
        <dbReference type="ARBA" id="ARBA00022576"/>
    </source>
</evidence>
<proteinExistence type="inferred from homology"/>
<organism evidence="7 8">
    <name type="scientific">Mesorhizobium ciceri</name>
    <dbReference type="NCBI Taxonomy" id="39645"/>
    <lineage>
        <taxon>Bacteria</taxon>
        <taxon>Pseudomonadati</taxon>
        <taxon>Pseudomonadota</taxon>
        <taxon>Alphaproteobacteria</taxon>
        <taxon>Hyphomicrobiales</taxon>
        <taxon>Phyllobacteriaceae</taxon>
        <taxon>Mesorhizobium</taxon>
    </lineage>
</organism>
<dbReference type="Pfam" id="PF00202">
    <property type="entry name" value="Aminotran_3"/>
    <property type="match status" value="1"/>
</dbReference>
<dbReference type="Proteomes" id="UP001060070">
    <property type="component" value="Chromosome"/>
</dbReference>
<keyword evidence="4" id="KW-0808">Transferase</keyword>
<evidence type="ECO:0000256" key="4">
    <source>
        <dbReference type="ARBA" id="ARBA00022679"/>
    </source>
</evidence>
<evidence type="ECO:0000313" key="7">
    <source>
        <dbReference type="EMBL" id="UTU49171.1"/>
    </source>
</evidence>
<dbReference type="CDD" id="cd00610">
    <property type="entry name" value="OAT_like"/>
    <property type="match status" value="1"/>
</dbReference>
<dbReference type="AlphaFoldDB" id="A0AB38T2F6"/>
<dbReference type="PANTHER" id="PTHR42684">
    <property type="entry name" value="ADENOSYLMETHIONINE-8-AMINO-7-OXONONANOATE AMINOTRANSFERASE"/>
    <property type="match status" value="1"/>
</dbReference>
<comment type="cofactor">
    <cofactor evidence="1">
        <name>pyridoxal 5'-phosphate</name>
        <dbReference type="ChEBI" id="CHEBI:597326"/>
    </cofactor>
</comment>
<dbReference type="InterPro" id="IPR049704">
    <property type="entry name" value="Aminotrans_3_PPA_site"/>
</dbReference>
<dbReference type="Gene3D" id="3.40.640.10">
    <property type="entry name" value="Type I PLP-dependent aspartate aminotransferase-like (Major domain)"/>
    <property type="match status" value="1"/>
</dbReference>
<evidence type="ECO:0000256" key="6">
    <source>
        <dbReference type="RuleBase" id="RU003560"/>
    </source>
</evidence>
<dbReference type="PANTHER" id="PTHR42684:SF1">
    <property type="entry name" value="BETA-ALANINE--PYRUVATE AMINOTRANSFERASE"/>
    <property type="match status" value="1"/>
</dbReference>
<dbReference type="InterPro" id="IPR015422">
    <property type="entry name" value="PyrdxlP-dep_Trfase_small"/>
</dbReference>
<dbReference type="InterPro" id="IPR015424">
    <property type="entry name" value="PyrdxlP-dep_Trfase"/>
</dbReference>
<keyword evidence="8" id="KW-1185">Reference proteome</keyword>